<gene>
    <name evidence="1" type="ORF">C4N24_13645</name>
</gene>
<sequence length="258" mass="30309">MVDVEKCPYIEYKIQGISGIVAKEEKSFCVKDDLIIQIELKQEGLEITGLKVLLKEDSVIDEQVKQTIRRKIERFLVNLYGNPNVYVSEFSMGILQIFNPNSKKAQYEFSSTLVISAECSCAIQCNAHYFKEMYEKQVPEDKADEVYPLLFSTMRIDDIFVRYLMQYEILLGQVTKEHTQKEVTDYIKKVYNPANKDRQIGFQLTRRPRRKYKEDDLTYNRNLLGHGDIEKAVSEEKIRQLSRSIMDVLWFSLWNKAE</sequence>
<evidence type="ECO:0000313" key="2">
    <source>
        <dbReference type="Proteomes" id="UP000251281"/>
    </source>
</evidence>
<name>A0A329U0R4_9FIRM</name>
<dbReference type="AlphaFoldDB" id="A0A329U0R4"/>
<dbReference type="EMBL" id="PRLD01000020">
    <property type="protein sequence ID" value="RAW54939.1"/>
    <property type="molecule type" value="Genomic_DNA"/>
</dbReference>
<dbReference type="RefSeq" id="WP_112091861.1">
    <property type="nucleotide sequence ID" value="NZ_PRLD01000020.1"/>
</dbReference>
<evidence type="ECO:0000313" key="1">
    <source>
        <dbReference type="EMBL" id="RAW54939.1"/>
    </source>
</evidence>
<organism evidence="1 2">
    <name type="scientific">Faecalibacterium prausnitzii</name>
    <dbReference type="NCBI Taxonomy" id="853"/>
    <lineage>
        <taxon>Bacteria</taxon>
        <taxon>Bacillati</taxon>
        <taxon>Bacillota</taxon>
        <taxon>Clostridia</taxon>
        <taxon>Eubacteriales</taxon>
        <taxon>Oscillospiraceae</taxon>
        <taxon>Faecalibacterium</taxon>
    </lineage>
</organism>
<proteinExistence type="predicted"/>
<comment type="caution">
    <text evidence="1">The sequence shown here is derived from an EMBL/GenBank/DDBJ whole genome shotgun (WGS) entry which is preliminary data.</text>
</comment>
<protein>
    <recommendedName>
        <fullName evidence="3">Apea-like HEPN domain-containing protein</fullName>
    </recommendedName>
</protein>
<reference evidence="1 2" key="1">
    <citation type="submission" date="2018-02" db="EMBL/GenBank/DDBJ databases">
        <title>Complete genome sequencing of Faecalibacterium prausnitzii strains isolated from the human gut.</title>
        <authorList>
            <person name="Fitzgerald B.C."/>
            <person name="Shkoporov A.N."/>
            <person name="Ross P.R."/>
            <person name="Hill C."/>
        </authorList>
    </citation>
    <scope>NUCLEOTIDE SEQUENCE [LARGE SCALE GENOMIC DNA]</scope>
    <source>
        <strain evidence="1 2">APC923/51-1</strain>
    </source>
</reference>
<dbReference type="Proteomes" id="UP000251281">
    <property type="component" value="Unassembled WGS sequence"/>
</dbReference>
<evidence type="ECO:0008006" key="3">
    <source>
        <dbReference type="Google" id="ProtNLM"/>
    </source>
</evidence>
<accession>A0A329U0R4</accession>